<dbReference type="NCBIfam" id="TIGR01976">
    <property type="entry name" value="am_tr_V_VC1184"/>
    <property type="match status" value="1"/>
</dbReference>
<dbReference type="SUPFAM" id="SSF53383">
    <property type="entry name" value="PLP-dependent transferases"/>
    <property type="match status" value="1"/>
</dbReference>
<dbReference type="RefSeq" id="WP_408758901.1">
    <property type="nucleotide sequence ID" value="NZ_JBGXAX010000001.1"/>
</dbReference>
<sequence length="411" mass="44621">MQPLDVAVLRGQFPALNQLIDGRPPLFFDGPGGAQVPHAVLGAMTDYLGRFNANLGGTFFSGRETEQQALRARQGAATLLGAEHWQEIVFGANFTSLTFAFSRALAREWQAGDEIIVSALDHYSNVSSWQQAAEDRGVIVHQARVDVGTGGLDMAHLLSLLGPRTRLVAVTAASNTTGTLVDIPAIADAVHEVGALLYVDAVHFAPHERIDVQAWDCDFLGCSAYKFFGPHLGILYGKLAHLERLTPYKVEPAKNVSPYKWETGTQSWEALAGLEATIEYLASLSGLTAREATLEERLDIGFARSHAHEQQLSEHLLAKLAERPWFTLHGIRGTAGRTPTFALTSQRHTPAEMAVHLGEHQVCSWAGHFYALGLIAALDVGEGGVLRIGCMHYNTLGEIDRLFALLDAMAP</sequence>
<dbReference type="PANTHER" id="PTHR43586">
    <property type="entry name" value="CYSTEINE DESULFURASE"/>
    <property type="match status" value="1"/>
</dbReference>
<keyword evidence="1" id="KW-0663">Pyridoxal phosphate</keyword>
<dbReference type="EMBL" id="JBGXBU010000001">
    <property type="protein sequence ID" value="MFM4892432.1"/>
    <property type="molecule type" value="Genomic_DNA"/>
</dbReference>
<dbReference type="Pfam" id="PF00266">
    <property type="entry name" value="Aminotran_5"/>
    <property type="match status" value="1"/>
</dbReference>
<reference evidence="3 4" key="1">
    <citation type="submission" date="2024-09" db="EMBL/GenBank/DDBJ databases">
        <title>Aeromonas strains Genome sequencing and assembly.</title>
        <authorList>
            <person name="Hu X."/>
            <person name="Tang B."/>
        </authorList>
    </citation>
    <scope>NUCLEOTIDE SEQUENCE [LARGE SCALE GENOMIC DNA]</scope>
    <source>
        <strain evidence="3 4">NB23SCDHY001</strain>
    </source>
</reference>
<dbReference type="Gene3D" id="3.90.1150.10">
    <property type="entry name" value="Aspartate Aminotransferase, domain 1"/>
    <property type="match status" value="1"/>
</dbReference>
<evidence type="ECO:0000256" key="1">
    <source>
        <dbReference type="ARBA" id="ARBA00022898"/>
    </source>
</evidence>
<keyword evidence="4" id="KW-1185">Reference proteome</keyword>
<accession>A0ABW9GNT2</accession>
<evidence type="ECO:0000259" key="2">
    <source>
        <dbReference type="Pfam" id="PF00266"/>
    </source>
</evidence>
<dbReference type="InterPro" id="IPR015421">
    <property type="entry name" value="PyrdxlP-dep_Trfase_major"/>
</dbReference>
<dbReference type="InterPro" id="IPR015424">
    <property type="entry name" value="PyrdxlP-dep_Trfase"/>
</dbReference>
<evidence type="ECO:0000313" key="3">
    <source>
        <dbReference type="EMBL" id="MFM4892432.1"/>
    </source>
</evidence>
<dbReference type="PANTHER" id="PTHR43586:SF21">
    <property type="entry name" value="PYRIDOXAL PHOSPHATE (PLP)-DEPENDENT ASPARTATE AMINOTRANSFERASE SUPERFAMILY"/>
    <property type="match status" value="1"/>
</dbReference>
<dbReference type="InterPro" id="IPR000192">
    <property type="entry name" value="Aminotrans_V_dom"/>
</dbReference>
<dbReference type="Proteomes" id="UP001630969">
    <property type="component" value="Unassembled WGS sequence"/>
</dbReference>
<name>A0ABW9GNT2_9GAMM</name>
<organism evidence="3 4">
    <name type="scientific">Aeromonas bivalvium</name>
    <dbReference type="NCBI Taxonomy" id="440079"/>
    <lineage>
        <taxon>Bacteria</taxon>
        <taxon>Pseudomonadati</taxon>
        <taxon>Pseudomonadota</taxon>
        <taxon>Gammaproteobacteria</taxon>
        <taxon>Aeromonadales</taxon>
        <taxon>Aeromonadaceae</taxon>
        <taxon>Aeromonas</taxon>
    </lineage>
</organism>
<dbReference type="Gene3D" id="3.40.640.10">
    <property type="entry name" value="Type I PLP-dependent aspartate aminotransferase-like (Major domain)"/>
    <property type="match status" value="1"/>
</dbReference>
<feature type="domain" description="Aminotransferase class V" evidence="2">
    <location>
        <begin position="27"/>
        <end position="402"/>
    </location>
</feature>
<protein>
    <submittedName>
        <fullName evidence="3">Cysteine desulfurase-like protein</fullName>
    </submittedName>
</protein>
<comment type="caution">
    <text evidence="3">The sequence shown here is derived from an EMBL/GenBank/DDBJ whole genome shotgun (WGS) entry which is preliminary data.</text>
</comment>
<dbReference type="InterPro" id="IPR015422">
    <property type="entry name" value="PyrdxlP-dep_Trfase_small"/>
</dbReference>
<gene>
    <name evidence="3" type="ORF">ACEUDJ_06015</name>
</gene>
<dbReference type="InterPro" id="IPR011340">
    <property type="entry name" value="Cys_dSase-rel"/>
</dbReference>
<dbReference type="GeneID" id="97219636"/>
<evidence type="ECO:0000313" key="4">
    <source>
        <dbReference type="Proteomes" id="UP001630969"/>
    </source>
</evidence>
<proteinExistence type="predicted"/>